<accession>A0ACB0JHH1</accession>
<sequence>MYPVHLAEFEWKDYLAFDASESDDNSEIDDQLDEKARKQDMYHSLVYSGNGSDEDAEHDIGQEMEVTFHSGLECLNKKLMEKKNKRSETVLEASLRQRREKKKANKNKLKCLSDDDSDQQAIGADEFFIEEPLCLEEEEGTKSAANAWHQLAHKHKKGQMEFSVPREMKMSFEDSGNGNMMQKDNKDKDELSFLVKSKILRVFFSSSYPFIHTITPFFPLLFTINVASSSRQSTFINCKTKAMAKKKNPLVFMDVSIDGDPVERMVFELFYDVAPKTSDNFRALSTGERGISPNTGKSLHYKGSFFHRIIKGSIVKGGDFVNRNGTGGESIYGSNFPDESPRLKHDSPGLLSMAFADRDTLGSHFIITLKADHHLDRKHVVFGKLVEGLQVLKRIEDVGDEEGHPTVTVKIINCGEYNDDGEKVNKSKTRKDRSNDETRKKGKHKRSSKDRRKSRRYHSSESESSSNSDTESSETSYSDSDLSSSSSDIISSSDERRRKRKRFKKDKYKRGKSRDKRRDKKRRRRRNKRSKRKSKREFGNDSASESNNNSNGESLDTQHKELKQKDRYQEKGQMSAPSKRAVIVGFRYLNDQKASLDSPWFDADNLHDILITHCGFPPEKIILIKDVEGKKVLIDSNFIQSQLEKVERESKVGDFVFISFGGHSFPNSQGELYFYTGDKASSLSGSDLKTILTKMARKCIVVVVLDICNAEGLLGDLPEIENDSTGLIVFTACRVGEEARNLVFSSGDSAGILTYNLLKMIATNKSISYNELFIKTEASVNETCNKMVEKGVEKARQHVGMKFTNASLVDRKFLVEDEEGLLEEKNDKGAYSEVETNESNSTTTDEEDDTYTDDEDTDTSDQEEVAVIKKDTYRLAVVNMDWNYVKAVDLYVVYNSFVPPNGMIKSVGCFSTLGWFVDSVRKNVRLTESLYSLKSHGDNNMHLDDFRLLPGYTNAGNCLPAKIHEIKHTHHAEELRRFSGRESNRSLDSTLSGCSIYVDPSISNELQNKVVEAASREGASFVEQWFVGCNVSHVVTEGTSIQRYLGYSSNLITPLWILKTAKEKQVQRLVNMSVDLARQVGSMLEDVHNGISGKEAVKQKVLDEVGYKERQQIVNSAKNGVRSRRGRRMQSEDPNENHTSIFFDAKGDGKDADASFSNSTRPLTESEKSELIFKHHFLTILFPIDRFSEIGPSTRTFFSHNGFTCLQVLDYIHAFLSGTSTVKFENMPSHEIEVAIHTDSRHADRLRSVYSSKETVERGYVMFKRIEFLGSRTSFETLKRVSGDNNSNVYELLLRA</sequence>
<name>A0ACB0JHH1_TRIPR</name>
<comment type="caution">
    <text evidence="1">The sequence shown here is derived from an EMBL/GenBank/DDBJ whole genome shotgun (WGS) entry which is preliminary data.</text>
</comment>
<protein>
    <submittedName>
        <fullName evidence="1">Uncharacterized protein</fullName>
    </submittedName>
</protein>
<keyword evidence="2" id="KW-1185">Reference proteome</keyword>
<gene>
    <name evidence="1" type="ORF">MILVUS5_LOCUS12911</name>
</gene>
<reference evidence="1" key="1">
    <citation type="submission" date="2023-10" db="EMBL/GenBank/DDBJ databases">
        <authorList>
            <person name="Rodriguez Cubillos JULIANA M."/>
            <person name="De Vega J."/>
        </authorList>
    </citation>
    <scope>NUCLEOTIDE SEQUENCE</scope>
</reference>
<evidence type="ECO:0000313" key="2">
    <source>
        <dbReference type="Proteomes" id="UP001177021"/>
    </source>
</evidence>
<dbReference type="EMBL" id="CASHSV030000034">
    <property type="protein sequence ID" value="CAJ2643732.1"/>
    <property type="molecule type" value="Genomic_DNA"/>
</dbReference>
<proteinExistence type="predicted"/>
<dbReference type="Proteomes" id="UP001177021">
    <property type="component" value="Unassembled WGS sequence"/>
</dbReference>
<evidence type="ECO:0000313" key="1">
    <source>
        <dbReference type="EMBL" id="CAJ2643732.1"/>
    </source>
</evidence>
<organism evidence="1 2">
    <name type="scientific">Trifolium pratense</name>
    <name type="common">Red clover</name>
    <dbReference type="NCBI Taxonomy" id="57577"/>
    <lineage>
        <taxon>Eukaryota</taxon>
        <taxon>Viridiplantae</taxon>
        <taxon>Streptophyta</taxon>
        <taxon>Embryophyta</taxon>
        <taxon>Tracheophyta</taxon>
        <taxon>Spermatophyta</taxon>
        <taxon>Magnoliopsida</taxon>
        <taxon>eudicotyledons</taxon>
        <taxon>Gunneridae</taxon>
        <taxon>Pentapetalae</taxon>
        <taxon>rosids</taxon>
        <taxon>fabids</taxon>
        <taxon>Fabales</taxon>
        <taxon>Fabaceae</taxon>
        <taxon>Papilionoideae</taxon>
        <taxon>50 kb inversion clade</taxon>
        <taxon>NPAAA clade</taxon>
        <taxon>Hologalegina</taxon>
        <taxon>IRL clade</taxon>
        <taxon>Trifolieae</taxon>
        <taxon>Trifolium</taxon>
    </lineage>
</organism>